<feature type="domain" description="DUF4350" evidence="2">
    <location>
        <begin position="44"/>
        <end position="211"/>
    </location>
</feature>
<evidence type="ECO:0000256" key="1">
    <source>
        <dbReference type="SAM" id="Phobius"/>
    </source>
</evidence>
<protein>
    <submittedName>
        <fullName evidence="3">DUF4350 domain-containing protein</fullName>
    </submittedName>
</protein>
<keyword evidence="1" id="KW-1133">Transmembrane helix</keyword>
<accession>A0ABW2FI44</accession>
<sequence length="382" mass="42346">MTPIRQLLHRNKHAIGLIVCVMLFIGLGLAIVRPQPERMAPYVSFSADVDGTKGVMTLLQEKQAPVKAWKRSWGGLPAGKGQALLAVEPGAPLDGEWAKLLEWVAQGNELLLFSRDPGAGEVFRTERSDALSGTAAVMRQEGKETVERPAEIRTKQRIVLEDGDVELLRDSSGVIAARRAYGEGAVVAAVAPEWLTNENVLKHDHFELVWPWLVGDGSRTALWVDEYHHGYENTAGFLAAYPAWLVAVCAGLAVSLLLWLWQRGKRFGPAYTPRAWTVRRGDETLRAVAAWYERGRFQSEALAHQARALRRLLLARWGLPLDASPEEAGRLAKDRLSEEAQAVKLERLLRHAQGLERGAGADGAFVERTREYGEMIALLEKE</sequence>
<organism evidence="3 4">
    <name type="scientific">Cohnella cellulosilytica</name>
    <dbReference type="NCBI Taxonomy" id="986710"/>
    <lineage>
        <taxon>Bacteria</taxon>
        <taxon>Bacillati</taxon>
        <taxon>Bacillota</taxon>
        <taxon>Bacilli</taxon>
        <taxon>Bacillales</taxon>
        <taxon>Paenibacillaceae</taxon>
        <taxon>Cohnella</taxon>
    </lineage>
</organism>
<dbReference type="RefSeq" id="WP_378049493.1">
    <property type="nucleotide sequence ID" value="NZ_JBHMDN010000021.1"/>
</dbReference>
<feature type="transmembrane region" description="Helical" evidence="1">
    <location>
        <begin position="241"/>
        <end position="261"/>
    </location>
</feature>
<comment type="caution">
    <text evidence="3">The sequence shown here is derived from an EMBL/GenBank/DDBJ whole genome shotgun (WGS) entry which is preliminary data.</text>
</comment>
<dbReference type="EMBL" id="JBHTAI010000014">
    <property type="protein sequence ID" value="MFC7151197.1"/>
    <property type="molecule type" value="Genomic_DNA"/>
</dbReference>
<dbReference type="Proteomes" id="UP001596378">
    <property type="component" value="Unassembled WGS sequence"/>
</dbReference>
<keyword evidence="4" id="KW-1185">Reference proteome</keyword>
<dbReference type="InterPro" id="IPR025646">
    <property type="entry name" value="DUF4350"/>
</dbReference>
<gene>
    <name evidence="3" type="ORF">ACFQMJ_21895</name>
</gene>
<evidence type="ECO:0000259" key="2">
    <source>
        <dbReference type="Pfam" id="PF14258"/>
    </source>
</evidence>
<dbReference type="Pfam" id="PF14258">
    <property type="entry name" value="DUF4350"/>
    <property type="match status" value="1"/>
</dbReference>
<keyword evidence="1" id="KW-0812">Transmembrane</keyword>
<feature type="transmembrane region" description="Helical" evidence="1">
    <location>
        <begin position="12"/>
        <end position="32"/>
    </location>
</feature>
<evidence type="ECO:0000313" key="3">
    <source>
        <dbReference type="EMBL" id="MFC7151197.1"/>
    </source>
</evidence>
<keyword evidence="1" id="KW-0472">Membrane</keyword>
<proteinExistence type="predicted"/>
<evidence type="ECO:0000313" key="4">
    <source>
        <dbReference type="Proteomes" id="UP001596378"/>
    </source>
</evidence>
<name>A0ABW2FI44_9BACL</name>
<reference evidence="4" key="1">
    <citation type="journal article" date="2019" name="Int. J. Syst. Evol. Microbiol.">
        <title>The Global Catalogue of Microorganisms (GCM) 10K type strain sequencing project: providing services to taxonomists for standard genome sequencing and annotation.</title>
        <authorList>
            <consortium name="The Broad Institute Genomics Platform"/>
            <consortium name="The Broad Institute Genome Sequencing Center for Infectious Disease"/>
            <person name="Wu L."/>
            <person name="Ma J."/>
        </authorList>
    </citation>
    <scope>NUCLEOTIDE SEQUENCE [LARGE SCALE GENOMIC DNA]</scope>
    <source>
        <strain evidence="4">KCTC 12907</strain>
    </source>
</reference>